<evidence type="ECO:0000256" key="1">
    <source>
        <dbReference type="ARBA" id="ARBA00023125"/>
    </source>
</evidence>
<evidence type="ECO:0000259" key="4">
    <source>
        <dbReference type="PROSITE" id="PS50110"/>
    </source>
</evidence>
<dbReference type="RefSeq" id="WP_080768714.1">
    <property type="nucleotide sequence ID" value="NZ_CAAKNM010000022.1"/>
</dbReference>
<evidence type="ECO:0000259" key="3">
    <source>
        <dbReference type="PROSITE" id="PS50043"/>
    </source>
</evidence>
<dbReference type="EMBL" id="JANLFC010000001">
    <property type="protein sequence ID" value="MCR4446802.1"/>
    <property type="molecule type" value="Genomic_DNA"/>
</dbReference>
<keyword evidence="1" id="KW-0238">DNA-binding</keyword>
<protein>
    <submittedName>
        <fullName evidence="5">Response regulator</fullName>
    </submittedName>
</protein>
<dbReference type="PANTHER" id="PTHR43214:SF38">
    <property type="entry name" value="NITRATE_NITRITE RESPONSE REGULATOR PROTEIN NARL"/>
    <property type="match status" value="1"/>
</dbReference>
<dbReference type="PANTHER" id="PTHR43214">
    <property type="entry name" value="TWO-COMPONENT RESPONSE REGULATOR"/>
    <property type="match status" value="1"/>
</dbReference>
<feature type="domain" description="Response regulatory" evidence="4">
    <location>
        <begin position="14"/>
        <end position="130"/>
    </location>
</feature>
<proteinExistence type="predicted"/>
<dbReference type="Proteomes" id="UP001204061">
    <property type="component" value="Unassembled WGS sequence"/>
</dbReference>
<dbReference type="SUPFAM" id="SSF52172">
    <property type="entry name" value="CheY-like"/>
    <property type="match status" value="1"/>
</dbReference>
<organism evidence="5 6">
    <name type="scientific">Aeromonas veronii</name>
    <dbReference type="NCBI Taxonomy" id="654"/>
    <lineage>
        <taxon>Bacteria</taxon>
        <taxon>Pseudomonadati</taxon>
        <taxon>Pseudomonadota</taxon>
        <taxon>Gammaproteobacteria</taxon>
        <taxon>Aeromonadales</taxon>
        <taxon>Aeromonadaceae</taxon>
        <taxon>Aeromonas</taxon>
    </lineage>
</organism>
<dbReference type="InterPro" id="IPR016032">
    <property type="entry name" value="Sig_transdc_resp-reg_C-effctor"/>
</dbReference>
<dbReference type="InterPro" id="IPR001789">
    <property type="entry name" value="Sig_transdc_resp-reg_receiver"/>
</dbReference>
<gene>
    <name evidence="5" type="ORF">NS965_00160</name>
</gene>
<evidence type="ECO:0000313" key="5">
    <source>
        <dbReference type="EMBL" id="MCR4446802.1"/>
    </source>
</evidence>
<dbReference type="GO" id="GO:0006355">
    <property type="term" value="P:regulation of DNA-templated transcription"/>
    <property type="evidence" value="ECO:0007669"/>
    <property type="project" value="InterPro"/>
</dbReference>
<dbReference type="Pfam" id="PF00072">
    <property type="entry name" value="Response_reg"/>
    <property type="match status" value="1"/>
</dbReference>
<keyword evidence="2" id="KW-0597">Phosphoprotein</keyword>
<dbReference type="InterPro" id="IPR039420">
    <property type="entry name" value="WalR-like"/>
</dbReference>
<dbReference type="InterPro" id="IPR011006">
    <property type="entry name" value="CheY-like_superfamily"/>
</dbReference>
<dbReference type="PROSITE" id="PS50043">
    <property type="entry name" value="HTH_LUXR_2"/>
    <property type="match status" value="1"/>
</dbReference>
<dbReference type="GO" id="GO:0000160">
    <property type="term" value="P:phosphorelay signal transduction system"/>
    <property type="evidence" value="ECO:0007669"/>
    <property type="project" value="InterPro"/>
</dbReference>
<accession>A0AAW5MAS9</accession>
<sequence length="223" mass="24755">MDNIESNRPPSPLKTLLIDDHSILRSGIKELLSTDPDIKVVAEAGDGQQGLELAITYEPDVIILDLDMPILNGLETLKKIKAHGLKCKVIIFTCSDLEMDVIETFRAGADGYLLKDIEPSDFIMSIRSIYSISFVASPSILKICNSDHYIKQSKKAANSINSLSHREIDVLKLMSNGFSNKLIAQELFISVGTVKIHVKNILKKLSLKSRVEVAVWAHNRTIN</sequence>
<dbReference type="PRINTS" id="PR00038">
    <property type="entry name" value="HTHLUXR"/>
</dbReference>
<evidence type="ECO:0000313" key="6">
    <source>
        <dbReference type="Proteomes" id="UP001204061"/>
    </source>
</evidence>
<dbReference type="SUPFAM" id="SSF46894">
    <property type="entry name" value="C-terminal effector domain of the bipartite response regulators"/>
    <property type="match status" value="1"/>
</dbReference>
<feature type="domain" description="HTH luxR-type" evidence="3">
    <location>
        <begin position="156"/>
        <end position="221"/>
    </location>
</feature>
<dbReference type="SMART" id="SM00421">
    <property type="entry name" value="HTH_LUXR"/>
    <property type="match status" value="1"/>
</dbReference>
<comment type="caution">
    <text evidence="5">The sequence shown here is derived from an EMBL/GenBank/DDBJ whole genome shotgun (WGS) entry which is preliminary data.</text>
</comment>
<feature type="modified residue" description="4-aspartylphosphate" evidence="2">
    <location>
        <position position="65"/>
    </location>
</feature>
<dbReference type="PROSITE" id="PS00622">
    <property type="entry name" value="HTH_LUXR_1"/>
    <property type="match status" value="1"/>
</dbReference>
<dbReference type="PROSITE" id="PS50110">
    <property type="entry name" value="RESPONSE_REGULATORY"/>
    <property type="match status" value="1"/>
</dbReference>
<dbReference type="AlphaFoldDB" id="A0AAW5MAS9"/>
<dbReference type="GO" id="GO:0003677">
    <property type="term" value="F:DNA binding"/>
    <property type="evidence" value="ECO:0007669"/>
    <property type="project" value="UniProtKB-KW"/>
</dbReference>
<dbReference type="CDD" id="cd06170">
    <property type="entry name" value="LuxR_C_like"/>
    <property type="match status" value="1"/>
</dbReference>
<reference evidence="5" key="1">
    <citation type="submission" date="2022-08" db="EMBL/GenBank/DDBJ databases">
        <title>A global survey of hypervirulent Aeromonas hydrophila identified this emerging pathogen in farmed fish in the lower Mekong River basin.</title>
        <authorList>
            <person name="Xu T."/>
            <person name="Rasmussen-Ivey C.R."/>
            <person name="Moen F.S."/>
            <person name="Fernandez Bravo A."/>
            <person name="Lamy B."/>
            <person name="Beaz-Hidalgo R."/>
            <person name="Khan C.D."/>
            <person name="Castro Escarpulli G."/>
            <person name="Yasin I.S.M."/>
            <person name="Figueras M.J."/>
            <person name="Azzam Sayuti M."/>
            <person name="Karim M.M."/>
            <person name="Alam K.M."/>
            <person name="Le T.T.T."/>
            <person name="Thao N.H.P."/>
            <person name="Addo S."/>
            <person name="Duodu S."/>
            <person name="Ali S."/>
            <person name="Mey S."/>
            <person name="Somony T."/>
            <person name="Liles M.R."/>
        </authorList>
    </citation>
    <scope>NUCLEOTIDE SEQUENCE</scope>
    <source>
        <strain evidence="5">0.14</strain>
    </source>
</reference>
<dbReference type="SMART" id="SM00448">
    <property type="entry name" value="REC"/>
    <property type="match status" value="1"/>
</dbReference>
<dbReference type="Gene3D" id="3.40.50.2300">
    <property type="match status" value="1"/>
</dbReference>
<evidence type="ECO:0000256" key="2">
    <source>
        <dbReference type="PROSITE-ProRule" id="PRU00169"/>
    </source>
</evidence>
<dbReference type="InterPro" id="IPR000792">
    <property type="entry name" value="Tscrpt_reg_LuxR_C"/>
</dbReference>
<name>A0AAW5MAS9_AERVE</name>
<dbReference type="Pfam" id="PF00196">
    <property type="entry name" value="GerE"/>
    <property type="match status" value="1"/>
</dbReference>